<dbReference type="Pfam" id="PF07244">
    <property type="entry name" value="POTRA"/>
    <property type="match status" value="1"/>
</dbReference>
<evidence type="ECO:0000256" key="1">
    <source>
        <dbReference type="ARBA" id="ARBA00004442"/>
    </source>
</evidence>
<comment type="similarity">
    <text evidence="2">Belongs to the TamA family.</text>
</comment>
<dbReference type="PANTHER" id="PTHR12815:SF47">
    <property type="entry name" value="TRANSLOCATION AND ASSEMBLY MODULE SUBUNIT TAMA"/>
    <property type="match status" value="1"/>
</dbReference>
<dbReference type="InterPro" id="IPR035243">
    <property type="entry name" value="TamA_POTRA_Dom_1"/>
</dbReference>
<feature type="domain" description="TamA POTRA" evidence="14">
    <location>
        <begin position="23"/>
        <end position="93"/>
    </location>
</feature>
<dbReference type="PANTHER" id="PTHR12815">
    <property type="entry name" value="SORTING AND ASSEMBLY MACHINERY SAMM50 PROTEIN FAMILY MEMBER"/>
    <property type="match status" value="1"/>
</dbReference>
<dbReference type="Gene3D" id="3.10.20.310">
    <property type="entry name" value="membrane protein fhac"/>
    <property type="match status" value="3"/>
</dbReference>
<keyword evidence="16" id="KW-1185">Reference proteome</keyword>
<evidence type="ECO:0000256" key="3">
    <source>
        <dbReference type="ARBA" id="ARBA00015419"/>
    </source>
</evidence>
<comment type="caution">
    <text evidence="15">The sequence shown here is derived from an EMBL/GenBank/DDBJ whole genome shotgun (WGS) entry which is preliminary data.</text>
</comment>
<evidence type="ECO:0000259" key="14">
    <source>
        <dbReference type="Pfam" id="PF17243"/>
    </source>
</evidence>
<organism evidence="15 16">
    <name type="scientific">Alishewanella longhuensis</name>
    <dbReference type="NCBI Taxonomy" id="1091037"/>
    <lineage>
        <taxon>Bacteria</taxon>
        <taxon>Pseudomonadati</taxon>
        <taxon>Pseudomonadota</taxon>
        <taxon>Gammaproteobacteria</taxon>
        <taxon>Alteromonadales</taxon>
        <taxon>Alteromonadaceae</taxon>
        <taxon>Alishewanella</taxon>
    </lineage>
</organism>
<dbReference type="InterPro" id="IPR039910">
    <property type="entry name" value="D15-like"/>
</dbReference>
<dbReference type="Pfam" id="PF01103">
    <property type="entry name" value="Omp85"/>
    <property type="match status" value="1"/>
</dbReference>
<evidence type="ECO:0000256" key="2">
    <source>
        <dbReference type="ARBA" id="ARBA00010248"/>
    </source>
</evidence>
<evidence type="ECO:0000256" key="9">
    <source>
        <dbReference type="ARBA" id="ARBA00033063"/>
    </source>
</evidence>
<dbReference type="InterPro" id="IPR010827">
    <property type="entry name" value="BamA/TamA_POTRA"/>
</dbReference>
<keyword evidence="4" id="KW-1134">Transmembrane beta strand</keyword>
<feature type="chain" id="PRO_5046023938" description="Translocation and assembly module subunit TamA" evidence="11">
    <location>
        <begin position="19"/>
        <end position="567"/>
    </location>
</feature>
<evidence type="ECO:0000256" key="10">
    <source>
        <dbReference type="ARBA" id="ARBA00093548"/>
    </source>
</evidence>
<dbReference type="RefSeq" id="WP_189433189.1">
    <property type="nucleotide sequence ID" value="NZ_BNAO01000005.1"/>
</dbReference>
<evidence type="ECO:0000256" key="5">
    <source>
        <dbReference type="ARBA" id="ARBA00022692"/>
    </source>
</evidence>
<keyword evidence="6 11" id="KW-0732">Signal</keyword>
<comment type="subcellular location">
    <subcellularLocation>
        <location evidence="1">Cell outer membrane</location>
    </subcellularLocation>
</comment>
<protein>
    <recommendedName>
        <fullName evidence="3">Translocation and assembly module subunit TamA</fullName>
    </recommendedName>
    <alternativeName>
        <fullName evidence="9">Autotransporter assembly factor TamA</fullName>
    </alternativeName>
</protein>
<evidence type="ECO:0000259" key="12">
    <source>
        <dbReference type="Pfam" id="PF01103"/>
    </source>
</evidence>
<dbReference type="Pfam" id="PF17243">
    <property type="entry name" value="POTRA_TamA_1"/>
    <property type="match status" value="1"/>
</dbReference>
<name>A0ABQ3KZP0_9ALTE</name>
<accession>A0ABQ3KZP0</accession>
<feature type="domain" description="POTRA" evidence="13">
    <location>
        <begin position="184"/>
        <end position="242"/>
    </location>
</feature>
<gene>
    <name evidence="15" type="primary">ytfM</name>
    <name evidence="15" type="ORF">GCM10010919_23400</name>
</gene>
<feature type="signal peptide" evidence="11">
    <location>
        <begin position="1"/>
        <end position="18"/>
    </location>
</feature>
<evidence type="ECO:0000256" key="6">
    <source>
        <dbReference type="ARBA" id="ARBA00022729"/>
    </source>
</evidence>
<evidence type="ECO:0000256" key="7">
    <source>
        <dbReference type="ARBA" id="ARBA00023136"/>
    </source>
</evidence>
<keyword evidence="7" id="KW-0472">Membrane</keyword>
<evidence type="ECO:0000256" key="8">
    <source>
        <dbReference type="ARBA" id="ARBA00023237"/>
    </source>
</evidence>
<evidence type="ECO:0000256" key="11">
    <source>
        <dbReference type="SAM" id="SignalP"/>
    </source>
</evidence>
<keyword evidence="5" id="KW-0812">Transmembrane</keyword>
<evidence type="ECO:0000313" key="16">
    <source>
        <dbReference type="Proteomes" id="UP000659697"/>
    </source>
</evidence>
<reference evidence="16" key="1">
    <citation type="journal article" date="2019" name="Int. J. Syst. Evol. Microbiol.">
        <title>The Global Catalogue of Microorganisms (GCM) 10K type strain sequencing project: providing services to taxonomists for standard genome sequencing and annotation.</title>
        <authorList>
            <consortium name="The Broad Institute Genomics Platform"/>
            <consortium name="The Broad Institute Genome Sequencing Center for Infectious Disease"/>
            <person name="Wu L."/>
            <person name="Ma J."/>
        </authorList>
    </citation>
    <scope>NUCLEOTIDE SEQUENCE [LARGE SCALE GENOMIC DNA]</scope>
    <source>
        <strain evidence="16">CGMCC 1.7003</strain>
    </source>
</reference>
<evidence type="ECO:0000256" key="4">
    <source>
        <dbReference type="ARBA" id="ARBA00022452"/>
    </source>
</evidence>
<feature type="domain" description="Bacterial surface antigen (D15)" evidence="12">
    <location>
        <begin position="261"/>
        <end position="564"/>
    </location>
</feature>
<dbReference type="Gene3D" id="2.40.160.50">
    <property type="entry name" value="membrane protein fhac: a member of the omp85/tpsb transporter family"/>
    <property type="match status" value="1"/>
</dbReference>
<sequence length="567" mass="63753">MSRFLLLLILLTSQSLLAAQTTIRLSGLSGELQDNVQLYLDRYSADEISTSLRFQSRLEQDVNTALQALGYYHSEINIELQSRNNGSRLLINVVTGEPTRIFDVDLQIKGDAAADADFSALLAQAPKVGQVIHHGQYDSFKSSLNSLALRKGYFNANFTLARLEVAPSLKQAFVKLHFDSGRRYRFGEVSFQGEHIRTERLQSLVPFKAGDPYLATHLGQLNQALANTNWFSSILVTGNTEQLDDFILPVEVELAPRKRNSIETGIGYSDDVGARFKLNWLKPWLNDRGHSLDSKLALSSAEQSLEAAYKMPLETVANDFWQLQYGLRNRDYQDTRSKESNLALERHWLLQSDWYRTASIRWLYEDYTQADQEDTSSLIIPGLSFSRARQTGSGMPTRADRLLLGIEVSDRSWGSAESFVRLRGRAGYLTTFADNHRVLGRFDAGAVLMEQVDNLPPSIRFFAGGDNNLRGYAYESVSPRNSDGELIGGRYMATASLEYQYRVKGNWWLATFADYGSAWSNTPDWKRGVGFGVRWGSPIGAVRIDFAWGLDAESSPFQLHFSLGPEL</sequence>
<evidence type="ECO:0000313" key="15">
    <source>
        <dbReference type="EMBL" id="GHG71710.1"/>
    </source>
</evidence>
<comment type="subunit">
    <text evidence="10">Interacts with TamB to form the translocation and assembly module (TAM).</text>
</comment>
<proteinExistence type="inferred from homology"/>
<evidence type="ECO:0000259" key="13">
    <source>
        <dbReference type="Pfam" id="PF07244"/>
    </source>
</evidence>
<dbReference type="InterPro" id="IPR000184">
    <property type="entry name" value="Bac_surfAg_D15"/>
</dbReference>
<dbReference type="EMBL" id="BNAO01000005">
    <property type="protein sequence ID" value="GHG71710.1"/>
    <property type="molecule type" value="Genomic_DNA"/>
</dbReference>
<dbReference type="Proteomes" id="UP000659697">
    <property type="component" value="Unassembled WGS sequence"/>
</dbReference>
<keyword evidence="8" id="KW-0998">Cell outer membrane</keyword>